<name>B4VZC1_9CYAN</name>
<proteinExistence type="predicted"/>
<keyword evidence="2" id="KW-1185">Reference proteome</keyword>
<dbReference type="HOGENOM" id="CLU_2971603_0_0_3"/>
<organism evidence="1 2">
    <name type="scientific">Coleofasciculus chthonoplastes PCC 7420</name>
    <dbReference type="NCBI Taxonomy" id="118168"/>
    <lineage>
        <taxon>Bacteria</taxon>
        <taxon>Bacillati</taxon>
        <taxon>Cyanobacteriota</taxon>
        <taxon>Cyanophyceae</taxon>
        <taxon>Coleofasciculales</taxon>
        <taxon>Coleofasciculaceae</taxon>
        <taxon>Coleofasciculus</taxon>
    </lineage>
</organism>
<gene>
    <name evidence="1" type="ORF">MC7420_5008</name>
</gene>
<protein>
    <submittedName>
        <fullName evidence="1">Uncharacterized protein</fullName>
    </submittedName>
</protein>
<dbReference type="AlphaFoldDB" id="B4VZC1"/>
<sequence>MEIYNNGVELTSSTPALRGTPGSNYYSSWGRSLSSCLYSRRFLSFSFFGESQLSPLPS</sequence>
<evidence type="ECO:0000313" key="2">
    <source>
        <dbReference type="Proteomes" id="UP000003835"/>
    </source>
</evidence>
<dbReference type="STRING" id="118168.MC7420_5008"/>
<evidence type="ECO:0000313" key="1">
    <source>
        <dbReference type="EMBL" id="EDX72735.1"/>
    </source>
</evidence>
<accession>B4VZC1</accession>
<reference evidence="1 2" key="1">
    <citation type="submission" date="2008-07" db="EMBL/GenBank/DDBJ databases">
        <authorList>
            <person name="Tandeau de Marsac N."/>
            <person name="Ferriera S."/>
            <person name="Johnson J."/>
            <person name="Kravitz S."/>
            <person name="Beeson K."/>
            <person name="Sutton G."/>
            <person name="Rogers Y.-H."/>
            <person name="Friedman R."/>
            <person name="Frazier M."/>
            <person name="Venter J.C."/>
        </authorList>
    </citation>
    <scope>NUCLEOTIDE SEQUENCE [LARGE SCALE GENOMIC DNA]</scope>
    <source>
        <strain evidence="1 2">PCC 7420</strain>
    </source>
</reference>
<dbReference type="EMBL" id="DS989862">
    <property type="protein sequence ID" value="EDX72735.1"/>
    <property type="molecule type" value="Genomic_DNA"/>
</dbReference>
<dbReference type="Proteomes" id="UP000003835">
    <property type="component" value="Unassembled WGS sequence"/>
</dbReference>